<gene>
    <name evidence="4" type="ORF">Ga0074812_11281</name>
</gene>
<dbReference type="Pfam" id="PF00107">
    <property type="entry name" value="ADH_zinc_N"/>
    <property type="match status" value="1"/>
</dbReference>
<feature type="domain" description="Alcohol dehydrogenase-like C-terminal" evidence="2">
    <location>
        <begin position="171"/>
        <end position="311"/>
    </location>
</feature>
<dbReference type="GO" id="GO:0016491">
    <property type="term" value="F:oxidoreductase activity"/>
    <property type="evidence" value="ECO:0007669"/>
    <property type="project" value="UniProtKB-KW"/>
</dbReference>
<evidence type="ECO:0000259" key="3">
    <source>
        <dbReference type="Pfam" id="PF08240"/>
    </source>
</evidence>
<evidence type="ECO:0000259" key="2">
    <source>
        <dbReference type="Pfam" id="PF00107"/>
    </source>
</evidence>
<accession>A0A0S4QPM2</accession>
<keyword evidence="1" id="KW-0560">Oxidoreductase</keyword>
<dbReference type="Proteomes" id="UP000198802">
    <property type="component" value="Unassembled WGS sequence"/>
</dbReference>
<keyword evidence="5" id="KW-1185">Reference proteome</keyword>
<organism evidence="4 5">
    <name type="scientific">Parafrankia irregularis</name>
    <dbReference type="NCBI Taxonomy" id="795642"/>
    <lineage>
        <taxon>Bacteria</taxon>
        <taxon>Bacillati</taxon>
        <taxon>Actinomycetota</taxon>
        <taxon>Actinomycetes</taxon>
        <taxon>Frankiales</taxon>
        <taxon>Frankiaceae</taxon>
        <taxon>Parafrankia</taxon>
    </lineage>
</organism>
<dbReference type="InterPro" id="IPR013154">
    <property type="entry name" value="ADH-like_N"/>
</dbReference>
<dbReference type="Gene3D" id="3.90.180.10">
    <property type="entry name" value="Medium-chain alcohol dehydrogenases, catalytic domain"/>
    <property type="match status" value="1"/>
</dbReference>
<dbReference type="RefSeq" id="WP_091278819.1">
    <property type="nucleotide sequence ID" value="NZ_FAOZ01000012.1"/>
</dbReference>
<proteinExistence type="predicted"/>
<dbReference type="InterPro" id="IPR036291">
    <property type="entry name" value="NAD(P)-bd_dom_sf"/>
</dbReference>
<dbReference type="AlphaFoldDB" id="A0A0S4QPM2"/>
<evidence type="ECO:0000313" key="4">
    <source>
        <dbReference type="EMBL" id="CUU57421.1"/>
    </source>
</evidence>
<dbReference type="SUPFAM" id="SSF51735">
    <property type="entry name" value="NAD(P)-binding Rossmann-fold domains"/>
    <property type="match status" value="1"/>
</dbReference>
<dbReference type="Pfam" id="PF08240">
    <property type="entry name" value="ADH_N"/>
    <property type="match status" value="1"/>
</dbReference>
<evidence type="ECO:0000313" key="5">
    <source>
        <dbReference type="Proteomes" id="UP000198802"/>
    </source>
</evidence>
<sequence>MRAAVLYGGRIEVRETADPVPGPGQVLGRVLSCAICASDLHFMDNPDGVAADDSGLWDYRADQDIVMGHEFVAEIVAYGPETERTLAVGTRVTSLPVLLGAGPARIIGCAPEAPGGFGELMLLTESLIRAVPENVPFDQAALADAFAVGEYYVRRAALAPSDVPLIIGAGAIGLSAVAALRRRDVETIIVSDYNDGRLETARELGATHLVNPARQSPYEVWREVALGGRARRVAFGGSDPSTPNCVAFEFVGHPGVLDGIIQQCEQGTRILSAGGPPEGDRISSMVAKRKGVSIQFGGGPAPEDWYGTLDAICAGSLDVSPVIGMAVDLDGVPGALDLARVGNGPARIMIRPTGDTALPAAAR</sequence>
<dbReference type="PANTHER" id="PTHR43189">
    <property type="entry name" value="ZINC-TYPE ALCOHOL DEHYDROGENASE-LIKE PROTEIN C1198.01-RELATED"/>
    <property type="match status" value="1"/>
</dbReference>
<name>A0A0S4QPM2_9ACTN</name>
<dbReference type="InterPro" id="IPR013149">
    <property type="entry name" value="ADH-like_C"/>
</dbReference>
<dbReference type="InterPro" id="IPR011032">
    <property type="entry name" value="GroES-like_sf"/>
</dbReference>
<evidence type="ECO:0000256" key="1">
    <source>
        <dbReference type="ARBA" id="ARBA00023002"/>
    </source>
</evidence>
<dbReference type="Gene3D" id="3.40.50.720">
    <property type="entry name" value="NAD(P)-binding Rossmann-like Domain"/>
    <property type="match status" value="1"/>
</dbReference>
<dbReference type="PANTHER" id="PTHR43189:SF1">
    <property type="entry name" value="ZINC-TYPE ALCOHOL DEHYDROGENASE-LIKE PROTEIN C1198.01"/>
    <property type="match status" value="1"/>
</dbReference>
<protein>
    <submittedName>
        <fullName evidence="4">Threonine dehydrogenase</fullName>
    </submittedName>
</protein>
<reference evidence="5" key="1">
    <citation type="submission" date="2015-11" db="EMBL/GenBank/DDBJ databases">
        <authorList>
            <person name="Varghese N."/>
        </authorList>
    </citation>
    <scope>NUCLEOTIDE SEQUENCE [LARGE SCALE GENOMIC DNA]</scope>
    <source>
        <strain evidence="5">DSM 45899</strain>
    </source>
</reference>
<dbReference type="EMBL" id="FAOZ01000012">
    <property type="protein sequence ID" value="CUU57421.1"/>
    <property type="molecule type" value="Genomic_DNA"/>
</dbReference>
<feature type="domain" description="Alcohol dehydrogenase-like N-terminal" evidence="3">
    <location>
        <begin position="22"/>
        <end position="132"/>
    </location>
</feature>
<dbReference type="SUPFAM" id="SSF50129">
    <property type="entry name" value="GroES-like"/>
    <property type="match status" value="1"/>
</dbReference>